<dbReference type="Proteomes" id="UP000007015">
    <property type="component" value="Chromosome 4"/>
</dbReference>
<evidence type="ECO:0000313" key="3">
    <source>
        <dbReference type="Proteomes" id="UP000007015"/>
    </source>
</evidence>
<dbReference type="OMA" id="QKYVINI"/>
<evidence type="ECO:0000313" key="2">
    <source>
        <dbReference type="EMBL" id="EAY93193.1"/>
    </source>
</evidence>
<evidence type="ECO:0000256" key="1">
    <source>
        <dbReference type="SAM" id="MobiDB-lite"/>
    </source>
</evidence>
<name>A2XQT3_ORYSI</name>
<dbReference type="HOGENOM" id="CLU_1963046_0_0_1"/>
<dbReference type="EMBL" id="CM000129">
    <property type="protein sequence ID" value="EAY93193.1"/>
    <property type="molecule type" value="Genomic_DNA"/>
</dbReference>
<dbReference type="Gramene" id="BGIOSGA015519-TA">
    <property type="protein sequence ID" value="BGIOSGA015519-PA"/>
    <property type="gene ID" value="BGIOSGA015519"/>
</dbReference>
<sequence length="128" mass="14081">MADILSKRQKYVINIIKRSGPMTRFCSMCMLEAYHEGSSAGPAETKDLSGKLRLEATGEDREGNRVVESLMTKTMARTLGLRRTRTSSEGGMGEGDKVKALAGGPGFRQMPNLTEKWLNGPLCPGRFR</sequence>
<organism evidence="2 3">
    <name type="scientific">Oryza sativa subsp. indica</name>
    <name type="common">Rice</name>
    <dbReference type="NCBI Taxonomy" id="39946"/>
    <lineage>
        <taxon>Eukaryota</taxon>
        <taxon>Viridiplantae</taxon>
        <taxon>Streptophyta</taxon>
        <taxon>Embryophyta</taxon>
        <taxon>Tracheophyta</taxon>
        <taxon>Spermatophyta</taxon>
        <taxon>Magnoliopsida</taxon>
        <taxon>Liliopsida</taxon>
        <taxon>Poales</taxon>
        <taxon>Poaceae</taxon>
        <taxon>BOP clade</taxon>
        <taxon>Oryzoideae</taxon>
        <taxon>Oryzeae</taxon>
        <taxon>Oryzinae</taxon>
        <taxon>Oryza</taxon>
        <taxon>Oryza sativa</taxon>
    </lineage>
</organism>
<keyword evidence="3" id="KW-1185">Reference proteome</keyword>
<gene>
    <name evidence="2" type="ORF">OsI_14999</name>
</gene>
<feature type="region of interest" description="Disordered" evidence="1">
    <location>
        <begin position="81"/>
        <end position="105"/>
    </location>
</feature>
<reference evidence="2 3" key="1">
    <citation type="journal article" date="2005" name="PLoS Biol.">
        <title>The genomes of Oryza sativa: a history of duplications.</title>
        <authorList>
            <person name="Yu J."/>
            <person name="Wang J."/>
            <person name="Lin W."/>
            <person name="Li S."/>
            <person name="Li H."/>
            <person name="Zhou J."/>
            <person name="Ni P."/>
            <person name="Dong W."/>
            <person name="Hu S."/>
            <person name="Zeng C."/>
            <person name="Zhang J."/>
            <person name="Zhang Y."/>
            <person name="Li R."/>
            <person name="Xu Z."/>
            <person name="Li S."/>
            <person name="Li X."/>
            <person name="Zheng H."/>
            <person name="Cong L."/>
            <person name="Lin L."/>
            <person name="Yin J."/>
            <person name="Geng J."/>
            <person name="Li G."/>
            <person name="Shi J."/>
            <person name="Liu J."/>
            <person name="Lv H."/>
            <person name="Li J."/>
            <person name="Wang J."/>
            <person name="Deng Y."/>
            <person name="Ran L."/>
            <person name="Shi X."/>
            <person name="Wang X."/>
            <person name="Wu Q."/>
            <person name="Li C."/>
            <person name="Ren X."/>
            <person name="Wang J."/>
            <person name="Wang X."/>
            <person name="Li D."/>
            <person name="Liu D."/>
            <person name="Zhang X."/>
            <person name="Ji Z."/>
            <person name="Zhao W."/>
            <person name="Sun Y."/>
            <person name="Zhang Z."/>
            <person name="Bao J."/>
            <person name="Han Y."/>
            <person name="Dong L."/>
            <person name="Ji J."/>
            <person name="Chen P."/>
            <person name="Wu S."/>
            <person name="Liu J."/>
            <person name="Xiao Y."/>
            <person name="Bu D."/>
            <person name="Tan J."/>
            <person name="Yang L."/>
            <person name="Ye C."/>
            <person name="Zhang J."/>
            <person name="Xu J."/>
            <person name="Zhou Y."/>
            <person name="Yu Y."/>
            <person name="Zhang B."/>
            <person name="Zhuang S."/>
            <person name="Wei H."/>
            <person name="Liu B."/>
            <person name="Lei M."/>
            <person name="Yu H."/>
            <person name="Li Y."/>
            <person name="Xu H."/>
            <person name="Wei S."/>
            <person name="He X."/>
            <person name="Fang L."/>
            <person name="Zhang Z."/>
            <person name="Zhang Y."/>
            <person name="Huang X."/>
            <person name="Su Z."/>
            <person name="Tong W."/>
            <person name="Li J."/>
            <person name="Tong Z."/>
            <person name="Li S."/>
            <person name="Ye J."/>
            <person name="Wang L."/>
            <person name="Fang L."/>
            <person name="Lei T."/>
            <person name="Chen C."/>
            <person name="Chen H."/>
            <person name="Xu Z."/>
            <person name="Li H."/>
            <person name="Huang H."/>
            <person name="Zhang F."/>
            <person name="Xu H."/>
            <person name="Li N."/>
            <person name="Zhao C."/>
            <person name="Li S."/>
            <person name="Dong L."/>
            <person name="Huang Y."/>
            <person name="Li L."/>
            <person name="Xi Y."/>
            <person name="Qi Q."/>
            <person name="Li W."/>
            <person name="Zhang B."/>
            <person name="Hu W."/>
            <person name="Zhang Y."/>
            <person name="Tian X."/>
            <person name="Jiao Y."/>
            <person name="Liang X."/>
            <person name="Jin J."/>
            <person name="Gao L."/>
            <person name="Zheng W."/>
            <person name="Hao B."/>
            <person name="Liu S."/>
            <person name="Wang W."/>
            <person name="Yuan L."/>
            <person name="Cao M."/>
            <person name="McDermott J."/>
            <person name="Samudrala R."/>
            <person name="Wang J."/>
            <person name="Wong G.K."/>
            <person name="Yang H."/>
        </authorList>
    </citation>
    <scope>NUCLEOTIDE SEQUENCE [LARGE SCALE GENOMIC DNA]</scope>
    <source>
        <strain evidence="3">cv. 93-11</strain>
    </source>
</reference>
<protein>
    <submittedName>
        <fullName evidence="2">Uncharacterized protein</fullName>
    </submittedName>
</protein>
<accession>A2XQT3</accession>
<dbReference type="AlphaFoldDB" id="A2XQT3"/>
<proteinExistence type="predicted"/>